<dbReference type="InterPro" id="IPR016024">
    <property type="entry name" value="ARM-type_fold"/>
</dbReference>
<comment type="caution">
    <text evidence="4">The sequence shown here is derived from an EMBL/GenBank/DDBJ whole genome shotgun (WGS) entry which is preliminary data.</text>
</comment>
<evidence type="ECO:0000313" key="4">
    <source>
        <dbReference type="EMBL" id="MQL95990.1"/>
    </source>
</evidence>
<keyword evidence="5" id="KW-1185">Reference proteome</keyword>
<dbReference type="Gene3D" id="1.25.10.10">
    <property type="entry name" value="Leucine-rich Repeat Variant"/>
    <property type="match status" value="1"/>
</dbReference>
<dbReference type="Pfam" id="PF05004">
    <property type="entry name" value="IFRD"/>
    <property type="match status" value="1"/>
</dbReference>
<dbReference type="InterPro" id="IPR039777">
    <property type="entry name" value="IFRD"/>
</dbReference>
<feature type="domain" description="Interferon-related developmental regulator N-terminal" evidence="3">
    <location>
        <begin position="137"/>
        <end position="407"/>
    </location>
</feature>
<dbReference type="OrthoDB" id="686784at2759"/>
<dbReference type="SUPFAM" id="SSF48371">
    <property type="entry name" value="ARM repeat"/>
    <property type="match status" value="1"/>
</dbReference>
<evidence type="ECO:0000256" key="1">
    <source>
        <dbReference type="ARBA" id="ARBA00008828"/>
    </source>
</evidence>
<dbReference type="PANTHER" id="PTHR12354:SF1">
    <property type="entry name" value="INTERFERON-RELATED DEVELOPMENTAL REGULATOR 1"/>
    <property type="match status" value="1"/>
</dbReference>
<accession>A0A843VR03</accession>
<dbReference type="Proteomes" id="UP000652761">
    <property type="component" value="Unassembled WGS sequence"/>
</dbReference>
<evidence type="ECO:0000256" key="2">
    <source>
        <dbReference type="SAM" id="MobiDB-lite"/>
    </source>
</evidence>
<feature type="region of interest" description="Disordered" evidence="2">
    <location>
        <begin position="57"/>
        <end position="95"/>
    </location>
</feature>
<dbReference type="InterPro" id="IPR007701">
    <property type="entry name" value="Interferon-rel_develop_reg_N"/>
</dbReference>
<dbReference type="PANTHER" id="PTHR12354">
    <property type="entry name" value="INTERFERON-RELATED DEVELOPMENTAL REGULATOR"/>
    <property type="match status" value="1"/>
</dbReference>
<evidence type="ECO:0000313" key="5">
    <source>
        <dbReference type="Proteomes" id="UP000652761"/>
    </source>
</evidence>
<evidence type="ECO:0000259" key="3">
    <source>
        <dbReference type="Pfam" id="PF05004"/>
    </source>
</evidence>
<comment type="similarity">
    <text evidence="1">Belongs to the IFRD family.</text>
</comment>
<protein>
    <recommendedName>
        <fullName evidence="3">Interferon-related developmental regulator N-terminal domain-containing protein</fullName>
    </recommendedName>
</protein>
<dbReference type="InterPro" id="IPR011989">
    <property type="entry name" value="ARM-like"/>
</dbReference>
<organism evidence="4 5">
    <name type="scientific">Colocasia esculenta</name>
    <name type="common">Wild taro</name>
    <name type="synonym">Arum esculentum</name>
    <dbReference type="NCBI Taxonomy" id="4460"/>
    <lineage>
        <taxon>Eukaryota</taxon>
        <taxon>Viridiplantae</taxon>
        <taxon>Streptophyta</taxon>
        <taxon>Embryophyta</taxon>
        <taxon>Tracheophyta</taxon>
        <taxon>Spermatophyta</taxon>
        <taxon>Magnoliopsida</taxon>
        <taxon>Liliopsida</taxon>
        <taxon>Araceae</taxon>
        <taxon>Aroideae</taxon>
        <taxon>Colocasieae</taxon>
        <taxon>Colocasia</taxon>
    </lineage>
</organism>
<sequence>MARPLHGRTSAVVDLAGFPLSPPIPQPAAAAAAAAADLLLPTSEFFPVSFRFHRSRRQSNNKNNHLSDSSDDESVSSVSTGLSESALGHETEGVDSKEQDLDMFLDALYEKSLWFQSEVAGSVPGSVAGGELLAWGSTREKALSGFIDAFESRVLVGFVENKSVTLLQQFLNSIKRGSSKEALLASRAIGLLAITVGSGSIAHEIMEESVPHLYQALTSGAEPLKKSYILDCLAVISFVGGQDEAEKEKSMKIIWELVHPKSGSNVTLSKPTPAVLASAISAWSLILSTLNPWSLKSYNWQESISFLSTLLDKEDRTVRIAAGEAVALIFDIARLDKFAREENSHNGDLDGEGTKPPRGRFSYVAALKGKILNQAKILSMEAGGKGSAKNDLSNQRNTFQDILALIETGTCPERPVKILKNCDPLIVSTWSQMMQLNFLRRFLGRGFLKHMQDNELLHDVFGFTPRKRKTFSVKEKRGSKPLRDQSWKEISFLVQVHLISLGLRLSITLTLVIVSEAVFVSKLCSEEREDRVYDQAPHMDSGVYMGSLEWKQGHFRVGFEDA</sequence>
<proteinExistence type="inferred from homology"/>
<gene>
    <name evidence="4" type="ORF">Taro_028656</name>
</gene>
<feature type="compositionally biased region" description="Low complexity" evidence="2">
    <location>
        <begin position="75"/>
        <end position="85"/>
    </location>
</feature>
<name>A0A843VR03_COLES</name>
<reference evidence="4" key="1">
    <citation type="submission" date="2017-07" db="EMBL/GenBank/DDBJ databases">
        <title>Taro Niue Genome Assembly and Annotation.</title>
        <authorList>
            <person name="Atibalentja N."/>
            <person name="Keating K."/>
            <person name="Fields C.J."/>
        </authorList>
    </citation>
    <scope>NUCLEOTIDE SEQUENCE</scope>
    <source>
        <strain evidence="4">Niue_2</strain>
        <tissue evidence="4">Leaf</tissue>
    </source>
</reference>
<dbReference type="AlphaFoldDB" id="A0A843VR03"/>
<dbReference type="EMBL" id="NMUH01001863">
    <property type="protein sequence ID" value="MQL95990.1"/>
    <property type="molecule type" value="Genomic_DNA"/>
</dbReference>